<keyword evidence="1" id="KW-0812">Transmembrane</keyword>
<dbReference type="Proteomes" id="UP000027446">
    <property type="component" value="Unassembled WGS sequence"/>
</dbReference>
<evidence type="ECO:0000313" key="2">
    <source>
        <dbReference type="EMBL" id="KCZ85518.1"/>
    </source>
</evidence>
<proteinExistence type="predicted"/>
<evidence type="ECO:0000256" key="1">
    <source>
        <dbReference type="SAM" id="Phobius"/>
    </source>
</evidence>
<evidence type="ECO:0000313" key="3">
    <source>
        <dbReference type="Proteomes" id="UP000027446"/>
    </source>
</evidence>
<gene>
    <name evidence="2" type="ORF">HAD_07535</name>
</gene>
<feature type="transmembrane region" description="Helical" evidence="1">
    <location>
        <begin position="38"/>
        <end position="57"/>
    </location>
</feature>
<name>A0A069E5Y6_9PROT</name>
<accession>A0A069E5Y6</accession>
<dbReference type="AlphaFoldDB" id="A0A069E5Y6"/>
<dbReference type="STRING" id="1280949.HAD_07535"/>
<dbReference type="EMBL" id="ARYH01000001">
    <property type="protein sequence ID" value="KCZ85518.1"/>
    <property type="molecule type" value="Genomic_DNA"/>
</dbReference>
<keyword evidence="3" id="KW-1185">Reference proteome</keyword>
<keyword evidence="1" id="KW-1133">Transmembrane helix</keyword>
<organism evidence="2 3">
    <name type="scientific">Hyphomonas adhaerens MHS-3</name>
    <dbReference type="NCBI Taxonomy" id="1280949"/>
    <lineage>
        <taxon>Bacteria</taxon>
        <taxon>Pseudomonadati</taxon>
        <taxon>Pseudomonadota</taxon>
        <taxon>Alphaproteobacteria</taxon>
        <taxon>Hyphomonadales</taxon>
        <taxon>Hyphomonadaceae</taxon>
        <taxon>Hyphomonas</taxon>
    </lineage>
</organism>
<keyword evidence="1" id="KW-0472">Membrane</keyword>
<dbReference type="OrthoDB" id="7620527at2"/>
<protein>
    <submittedName>
        <fullName evidence="2">Uncharacterized protein</fullName>
    </submittedName>
</protein>
<comment type="caution">
    <text evidence="2">The sequence shown here is derived from an EMBL/GenBank/DDBJ whole genome shotgun (WGS) entry which is preliminary data.</text>
</comment>
<dbReference type="PATRIC" id="fig|1280949.3.peg.1535"/>
<reference evidence="2 3" key="1">
    <citation type="journal article" date="2014" name="Antonie Van Leeuwenhoek">
        <title>Hyphomonas beringensis sp. nov. and Hyphomonas chukchiensis sp. nov., isolated from surface seawater of the Bering Sea and Chukchi Sea.</title>
        <authorList>
            <person name="Li C."/>
            <person name="Lai Q."/>
            <person name="Li G."/>
            <person name="Dong C."/>
            <person name="Wang J."/>
            <person name="Liao Y."/>
            <person name="Shao Z."/>
        </authorList>
    </citation>
    <scope>NUCLEOTIDE SEQUENCE [LARGE SCALE GENOMIC DNA]</scope>
    <source>
        <strain evidence="2 3">MHS-3</strain>
    </source>
</reference>
<feature type="transmembrane region" description="Helical" evidence="1">
    <location>
        <begin position="69"/>
        <end position="87"/>
    </location>
</feature>
<dbReference type="RefSeq" id="WP_035570293.1">
    <property type="nucleotide sequence ID" value="NZ_ARYH01000001.1"/>
</dbReference>
<sequence>MWSQTVFDEAKREFFDLVRDLVRDLTHWFSRLSDLERLVGLAAFILMLFLLVVVKAGTREHKPAKSRNFVSSLVLVVVFGFFVGMLLETPFDPRDFLNEDVIRNIRNAV</sequence>